<evidence type="ECO:0000313" key="1">
    <source>
        <dbReference type="EMBL" id="GGC24436.1"/>
    </source>
</evidence>
<accession>A0ABQ1LGB7</accession>
<evidence type="ECO:0000313" key="2">
    <source>
        <dbReference type="Proteomes" id="UP000637769"/>
    </source>
</evidence>
<reference evidence="2" key="1">
    <citation type="journal article" date="2019" name="Int. J. Syst. Evol. Microbiol.">
        <title>The Global Catalogue of Microorganisms (GCM) 10K type strain sequencing project: providing services to taxonomists for standard genome sequencing and annotation.</title>
        <authorList>
            <consortium name="The Broad Institute Genomics Platform"/>
            <consortium name="The Broad Institute Genome Sequencing Center for Infectious Disease"/>
            <person name="Wu L."/>
            <person name="Ma J."/>
        </authorList>
    </citation>
    <scope>NUCLEOTIDE SEQUENCE [LARGE SCALE GENOMIC DNA]</scope>
    <source>
        <strain evidence="2">CCM 7132</strain>
    </source>
</reference>
<gene>
    <name evidence="1" type="ORF">GCM10007207_07130</name>
</gene>
<dbReference type="EMBL" id="BMCH01000002">
    <property type="protein sequence ID" value="GGC24436.1"/>
    <property type="molecule type" value="Genomic_DNA"/>
</dbReference>
<keyword evidence="2" id="KW-1185">Reference proteome</keyword>
<proteinExistence type="predicted"/>
<dbReference type="Proteomes" id="UP000637769">
    <property type="component" value="Unassembled WGS sequence"/>
</dbReference>
<name>A0ABQ1LGB7_9PROT</name>
<protein>
    <submittedName>
        <fullName evidence="1">Uncharacterized protein</fullName>
    </submittedName>
</protein>
<comment type="caution">
    <text evidence="1">The sequence shown here is derived from an EMBL/GenBank/DDBJ whole genome shotgun (WGS) entry which is preliminary data.</text>
</comment>
<organism evidence="1 2">
    <name type="scientific">Asaia siamensis</name>
    <dbReference type="NCBI Taxonomy" id="110479"/>
    <lineage>
        <taxon>Bacteria</taxon>
        <taxon>Pseudomonadati</taxon>
        <taxon>Pseudomonadota</taxon>
        <taxon>Alphaproteobacteria</taxon>
        <taxon>Acetobacterales</taxon>
        <taxon>Acetobacteraceae</taxon>
        <taxon>Asaia</taxon>
    </lineage>
</organism>
<sequence length="61" mass="6874">MLFDTALNKVESGQIVLSQIVEWITHAVSYKRESGEMQDPIPWALGNDSRCSGCVQKIDFM</sequence>